<reference evidence="6 7" key="1">
    <citation type="journal article" date="2019" name="Int. J. Syst. Evol. Microbiol.">
        <title>The Global Catalogue of Microorganisms (GCM) 10K type strain sequencing project: providing services to taxonomists for standard genome sequencing and annotation.</title>
        <authorList>
            <consortium name="The Broad Institute Genomics Platform"/>
            <consortium name="The Broad Institute Genome Sequencing Center for Infectious Disease"/>
            <person name="Wu L."/>
            <person name="Ma J."/>
        </authorList>
    </citation>
    <scope>NUCLEOTIDE SEQUENCE [LARGE SCALE GENOMIC DNA]</scope>
    <source>
        <strain evidence="6 7">JCM 15134</strain>
    </source>
</reference>
<dbReference type="InterPro" id="IPR009057">
    <property type="entry name" value="Homeodomain-like_sf"/>
</dbReference>
<feature type="coiled-coil region" evidence="4">
    <location>
        <begin position="208"/>
        <end position="235"/>
    </location>
</feature>
<dbReference type="InterPro" id="IPR032687">
    <property type="entry name" value="AraC-type_N"/>
</dbReference>
<keyword evidence="1" id="KW-0805">Transcription regulation</keyword>
<keyword evidence="4" id="KW-0175">Coiled coil</keyword>
<accession>A0ABN1I5W0</accession>
<evidence type="ECO:0000256" key="2">
    <source>
        <dbReference type="ARBA" id="ARBA00023125"/>
    </source>
</evidence>
<dbReference type="PROSITE" id="PS01124">
    <property type="entry name" value="HTH_ARAC_FAMILY_2"/>
    <property type="match status" value="1"/>
</dbReference>
<evidence type="ECO:0000256" key="1">
    <source>
        <dbReference type="ARBA" id="ARBA00023015"/>
    </source>
</evidence>
<name>A0ABN1I5W0_9GAMM</name>
<dbReference type="Pfam" id="PF12625">
    <property type="entry name" value="Arabinose_bd"/>
    <property type="match status" value="1"/>
</dbReference>
<dbReference type="PANTHER" id="PTHR47894">
    <property type="entry name" value="HTH-TYPE TRANSCRIPTIONAL REGULATOR GADX"/>
    <property type="match status" value="1"/>
</dbReference>
<gene>
    <name evidence="6" type="ORF">GCM10009104_17170</name>
</gene>
<evidence type="ECO:0000313" key="7">
    <source>
        <dbReference type="Proteomes" id="UP001499915"/>
    </source>
</evidence>
<evidence type="ECO:0000256" key="4">
    <source>
        <dbReference type="SAM" id="Coils"/>
    </source>
</evidence>
<dbReference type="SMART" id="SM00342">
    <property type="entry name" value="HTH_ARAC"/>
    <property type="match status" value="1"/>
</dbReference>
<protein>
    <submittedName>
        <fullName evidence="6">AraC family transcriptional regulator</fullName>
    </submittedName>
</protein>
<dbReference type="SUPFAM" id="SSF46689">
    <property type="entry name" value="Homeodomain-like"/>
    <property type="match status" value="1"/>
</dbReference>
<dbReference type="Proteomes" id="UP001499915">
    <property type="component" value="Unassembled WGS sequence"/>
</dbReference>
<organism evidence="6 7">
    <name type="scientific">Marinobacterium maritimum</name>
    <dbReference type="NCBI Taxonomy" id="500162"/>
    <lineage>
        <taxon>Bacteria</taxon>
        <taxon>Pseudomonadati</taxon>
        <taxon>Pseudomonadota</taxon>
        <taxon>Gammaproteobacteria</taxon>
        <taxon>Oceanospirillales</taxon>
        <taxon>Oceanospirillaceae</taxon>
        <taxon>Marinobacterium</taxon>
    </lineage>
</organism>
<evidence type="ECO:0000259" key="5">
    <source>
        <dbReference type="PROSITE" id="PS01124"/>
    </source>
</evidence>
<keyword evidence="2" id="KW-0238">DNA-binding</keyword>
<comment type="caution">
    <text evidence="6">The sequence shown here is derived from an EMBL/GenBank/DDBJ whole genome shotgun (WGS) entry which is preliminary data.</text>
</comment>
<evidence type="ECO:0000313" key="6">
    <source>
        <dbReference type="EMBL" id="GAA0690960.1"/>
    </source>
</evidence>
<dbReference type="EMBL" id="BAAAET010000002">
    <property type="protein sequence ID" value="GAA0690960.1"/>
    <property type="molecule type" value="Genomic_DNA"/>
</dbReference>
<feature type="domain" description="HTH araC/xylS-type" evidence="5">
    <location>
        <begin position="237"/>
        <end position="335"/>
    </location>
</feature>
<dbReference type="InterPro" id="IPR018060">
    <property type="entry name" value="HTH_AraC"/>
</dbReference>
<dbReference type="PANTHER" id="PTHR47894:SF4">
    <property type="entry name" value="HTH-TYPE TRANSCRIPTIONAL REGULATOR GADX"/>
    <property type="match status" value="1"/>
</dbReference>
<dbReference type="Pfam" id="PF12833">
    <property type="entry name" value="HTH_18"/>
    <property type="match status" value="1"/>
</dbReference>
<dbReference type="Gene3D" id="1.10.10.60">
    <property type="entry name" value="Homeodomain-like"/>
    <property type="match status" value="1"/>
</dbReference>
<evidence type="ECO:0000256" key="3">
    <source>
        <dbReference type="ARBA" id="ARBA00023163"/>
    </source>
</evidence>
<keyword evidence="3" id="KW-0804">Transcription</keyword>
<sequence length="338" mass="38384">MSREIYLVRSEVLLGFDDLVQELGADPVHFYRRAGLSAELMDNPDYMVPVTSICALLNIAAKELGRDDIGLMLGYRRKVFQIGLLWPLVAHCPSVGQALEAIMKHLHLHNRGTLWQVDTEGDSAFLTRADRVSSEVSTFQWAVYSTCAMLSGMKVLCGKDWQPSSVSFINPSPVDSQPYDQFFGVKVAFGREFNRIVFPASDLRREILHHNKNLYSQLSKQIQALEDEYERQEGFCAKVKLLIEQRIHTIDCTQTAIAAVLSMHPKALQRELKCHGVTFRELKAEVRLDIAEHYLKDSAIPLTTIAYILGFSELSSFSHAFKNRHHVSPAVWREKVKH</sequence>
<proteinExistence type="predicted"/>
<keyword evidence="7" id="KW-1185">Reference proteome</keyword>
<dbReference type="RefSeq" id="WP_343804905.1">
    <property type="nucleotide sequence ID" value="NZ_BAAAET010000002.1"/>
</dbReference>